<name>A0A830C4Y7_9LAMI</name>
<comment type="caution">
    <text evidence="3">The sequence shown here is derived from an EMBL/GenBank/DDBJ whole genome shotgun (WGS) entry which is preliminary data.</text>
</comment>
<keyword evidence="4" id="KW-1185">Reference proteome</keyword>
<dbReference type="SUPFAM" id="SSF53474">
    <property type="entry name" value="alpha/beta-Hydrolases"/>
    <property type="match status" value="1"/>
</dbReference>
<dbReference type="AlphaFoldDB" id="A0A830C4Y7"/>
<feature type="transmembrane region" description="Helical" evidence="1">
    <location>
        <begin position="21"/>
        <end position="38"/>
    </location>
</feature>
<keyword evidence="1" id="KW-0812">Transmembrane</keyword>
<reference evidence="3" key="1">
    <citation type="submission" date="2020-07" db="EMBL/GenBank/DDBJ databases">
        <title>Ethylene signaling mediates host invasion by parasitic plants.</title>
        <authorList>
            <person name="Yoshida S."/>
        </authorList>
    </citation>
    <scope>NUCLEOTIDE SEQUENCE</scope>
    <source>
        <strain evidence="3">Okayama</strain>
    </source>
</reference>
<evidence type="ECO:0000313" key="3">
    <source>
        <dbReference type="EMBL" id="GFP94139.1"/>
    </source>
</evidence>
<dbReference type="PANTHER" id="PTHR12482:SF14">
    <property type="entry name" value="LIPASE YOR059C ISOFORM X1"/>
    <property type="match status" value="1"/>
</dbReference>
<evidence type="ECO:0000259" key="2">
    <source>
        <dbReference type="Pfam" id="PF05057"/>
    </source>
</evidence>
<protein>
    <submittedName>
        <fullName evidence="3">Putative lipase rog1</fullName>
    </submittedName>
</protein>
<evidence type="ECO:0000313" key="4">
    <source>
        <dbReference type="Proteomes" id="UP000653305"/>
    </source>
</evidence>
<gene>
    <name evidence="3" type="ORF">PHJA_001558400</name>
</gene>
<accession>A0A830C4Y7</accession>
<proteinExistence type="predicted"/>
<dbReference type="PANTHER" id="PTHR12482">
    <property type="entry name" value="LIPASE ROG1-RELATED-RELATED"/>
    <property type="match status" value="1"/>
</dbReference>
<dbReference type="InterPro" id="IPR044294">
    <property type="entry name" value="Lipase-like"/>
</dbReference>
<dbReference type="InterPro" id="IPR029058">
    <property type="entry name" value="AB_hydrolase_fold"/>
</dbReference>
<keyword evidence="1" id="KW-0472">Membrane</keyword>
<feature type="domain" description="DUF676" evidence="2">
    <location>
        <begin position="1"/>
        <end position="119"/>
    </location>
</feature>
<keyword evidence="1" id="KW-1133">Transmembrane helix</keyword>
<dbReference type="Proteomes" id="UP000653305">
    <property type="component" value="Unassembled WGS sequence"/>
</dbReference>
<dbReference type="InterPro" id="IPR007751">
    <property type="entry name" value="DUF676_lipase-like"/>
</dbReference>
<feature type="transmembrane region" description="Helical" evidence="1">
    <location>
        <begin position="85"/>
        <end position="102"/>
    </location>
</feature>
<evidence type="ECO:0000256" key="1">
    <source>
        <dbReference type="SAM" id="Phobius"/>
    </source>
</evidence>
<dbReference type="OrthoDB" id="1699170at2759"/>
<dbReference type="EMBL" id="BMAC01000336">
    <property type="protein sequence ID" value="GFP94139.1"/>
    <property type="molecule type" value="Genomic_DNA"/>
</dbReference>
<organism evidence="3 4">
    <name type="scientific">Phtheirospermum japonicum</name>
    <dbReference type="NCBI Taxonomy" id="374723"/>
    <lineage>
        <taxon>Eukaryota</taxon>
        <taxon>Viridiplantae</taxon>
        <taxon>Streptophyta</taxon>
        <taxon>Embryophyta</taxon>
        <taxon>Tracheophyta</taxon>
        <taxon>Spermatophyta</taxon>
        <taxon>Magnoliopsida</taxon>
        <taxon>eudicotyledons</taxon>
        <taxon>Gunneridae</taxon>
        <taxon>Pentapetalae</taxon>
        <taxon>asterids</taxon>
        <taxon>lamiids</taxon>
        <taxon>Lamiales</taxon>
        <taxon>Orobanchaceae</taxon>
        <taxon>Orobanchaceae incertae sedis</taxon>
        <taxon>Phtheirospermum</taxon>
    </lineage>
</organism>
<dbReference type="Gene3D" id="3.40.50.1820">
    <property type="entry name" value="alpha/beta hydrolase"/>
    <property type="match status" value="1"/>
</dbReference>
<dbReference type="Pfam" id="PF05057">
    <property type="entry name" value="DUF676"/>
    <property type="match status" value="1"/>
</dbReference>
<sequence>MGERLADEVLQVIKRKPSLKKFSFVALSVGGLVARYAIGKLYKPPSRGCNDESKGTIADLQPINFITVATPHLGSRGNKQVKSRVFIVPFLFGVTALIHWIIRRTGQHLFLTDNDDEASTP</sequence>